<evidence type="ECO:0000313" key="3">
    <source>
        <dbReference type="Proteomes" id="UP001317870"/>
    </source>
</evidence>
<gene>
    <name evidence="2" type="ORF">IFM12276_62410</name>
</gene>
<accession>A0ABM8D765</accession>
<feature type="domain" description="MmyB-like transcription regulator ligand binding" evidence="1">
    <location>
        <begin position="3"/>
        <end position="54"/>
    </location>
</feature>
<keyword evidence="3" id="KW-1185">Reference proteome</keyword>
<dbReference type="EMBL" id="AP026978">
    <property type="protein sequence ID" value="BDU03213.1"/>
    <property type="molecule type" value="Genomic_DNA"/>
</dbReference>
<reference evidence="2 3" key="1">
    <citation type="submission" date="2022-11" db="EMBL/GenBank/DDBJ databases">
        <title>Genome Sequencing of Nocardia sp. ON39_IFM12276 and assembly.</title>
        <authorList>
            <person name="Shimojima M."/>
            <person name="Toyokawa M."/>
            <person name="Uesaka K."/>
        </authorList>
    </citation>
    <scope>NUCLEOTIDE SEQUENCE [LARGE SCALE GENOMIC DNA]</scope>
    <source>
        <strain evidence="2 3">IFM 12276</strain>
    </source>
</reference>
<dbReference type="Proteomes" id="UP001317870">
    <property type="component" value="Chromosome"/>
</dbReference>
<organism evidence="2 3">
    <name type="scientific">Nocardia sputorum</name>
    <dbReference type="NCBI Taxonomy" id="2984338"/>
    <lineage>
        <taxon>Bacteria</taxon>
        <taxon>Bacillati</taxon>
        <taxon>Actinomycetota</taxon>
        <taxon>Actinomycetes</taxon>
        <taxon>Mycobacteriales</taxon>
        <taxon>Nocardiaceae</taxon>
        <taxon>Nocardia</taxon>
    </lineage>
</organism>
<dbReference type="Gene3D" id="3.30.450.180">
    <property type="match status" value="1"/>
</dbReference>
<dbReference type="InterPro" id="IPR041413">
    <property type="entry name" value="MLTR_LBD"/>
</dbReference>
<evidence type="ECO:0000259" key="1">
    <source>
        <dbReference type="Pfam" id="PF17765"/>
    </source>
</evidence>
<dbReference type="Pfam" id="PF17765">
    <property type="entry name" value="MLTR_LBD"/>
    <property type="match status" value="1"/>
</dbReference>
<evidence type="ECO:0000313" key="2">
    <source>
        <dbReference type="EMBL" id="BDU03213.1"/>
    </source>
</evidence>
<sequence length="76" mass="8407">MRGKTVEAKELAHPDVGTLSLVFQAFDVRDKPGQQLVIYQAEPGSPSEQALKLLGSLSATKYREREDSDVSFREQG</sequence>
<protein>
    <recommendedName>
        <fullName evidence="1">MmyB-like transcription regulator ligand binding domain-containing protein</fullName>
    </recommendedName>
</protein>
<name>A0ABM8D765_9NOCA</name>
<proteinExistence type="predicted"/>